<dbReference type="PANTHER" id="PTHR36460">
    <property type="entry name" value="UPF0132 DOMAIN PROTEIN (AFU_ORTHOLOGUE AFUA_3G10255)"/>
    <property type="match status" value="1"/>
</dbReference>
<comment type="caution">
    <text evidence="6">The sequence shown here is derived from an EMBL/GenBank/DDBJ whole genome shotgun (WGS) entry which is preliminary data.</text>
</comment>
<evidence type="ECO:0000256" key="1">
    <source>
        <dbReference type="ARBA" id="ARBA00004141"/>
    </source>
</evidence>
<evidence type="ECO:0000313" key="6">
    <source>
        <dbReference type="EMBL" id="NLD25679.1"/>
    </source>
</evidence>
<proteinExistence type="predicted"/>
<feature type="transmembrane region" description="Helical" evidence="5">
    <location>
        <begin position="21"/>
        <end position="41"/>
    </location>
</feature>
<evidence type="ECO:0000256" key="5">
    <source>
        <dbReference type="SAM" id="Phobius"/>
    </source>
</evidence>
<dbReference type="Proteomes" id="UP000545876">
    <property type="component" value="Unassembled WGS sequence"/>
</dbReference>
<evidence type="ECO:0000256" key="3">
    <source>
        <dbReference type="ARBA" id="ARBA00022989"/>
    </source>
</evidence>
<keyword evidence="2 5" id="KW-0812">Transmembrane</keyword>
<dbReference type="GO" id="GO:0016020">
    <property type="term" value="C:membrane"/>
    <property type="evidence" value="ECO:0007669"/>
    <property type="project" value="UniProtKB-SubCell"/>
</dbReference>
<organism evidence="6 7">
    <name type="scientific">Candidatus Dojkabacteria bacterium</name>
    <dbReference type="NCBI Taxonomy" id="2099670"/>
    <lineage>
        <taxon>Bacteria</taxon>
        <taxon>Candidatus Dojkabacteria</taxon>
    </lineage>
</organism>
<accession>A0A847D102</accession>
<protein>
    <recommendedName>
        <fullName evidence="8">DUF4870 domain-containing protein</fullName>
    </recommendedName>
</protein>
<name>A0A847D102_9BACT</name>
<keyword evidence="4 5" id="KW-0472">Membrane</keyword>
<dbReference type="InterPro" id="IPR019109">
    <property type="entry name" value="MamF_MmsF"/>
</dbReference>
<comment type="subcellular location">
    <subcellularLocation>
        <location evidence="1">Membrane</location>
        <topology evidence="1">Multi-pass membrane protein</topology>
    </subcellularLocation>
</comment>
<feature type="transmembrane region" description="Helical" evidence="5">
    <location>
        <begin position="63"/>
        <end position="87"/>
    </location>
</feature>
<sequence length="112" mass="12431">MAETKAAKKVYSLNEIKYNEVNKATAILAWIPIVGFILLLVEKDDNFVKYNGAQSSILGLLEMIAWVPLIGWLIAPVTLILIIVGIVKSSQGERFDIPLISDLALKVMGWFN</sequence>
<evidence type="ECO:0000313" key="7">
    <source>
        <dbReference type="Proteomes" id="UP000545876"/>
    </source>
</evidence>
<dbReference type="AlphaFoldDB" id="A0A847D102"/>
<dbReference type="EMBL" id="JAAZBX010000015">
    <property type="protein sequence ID" value="NLD25679.1"/>
    <property type="molecule type" value="Genomic_DNA"/>
</dbReference>
<evidence type="ECO:0000256" key="2">
    <source>
        <dbReference type="ARBA" id="ARBA00022692"/>
    </source>
</evidence>
<gene>
    <name evidence="6" type="ORF">GX656_03545</name>
</gene>
<dbReference type="PANTHER" id="PTHR36460:SF1">
    <property type="entry name" value="UPF0132 DOMAIN PROTEIN (AFU_ORTHOLOGUE AFUA_3G10255)"/>
    <property type="match status" value="1"/>
</dbReference>
<reference evidence="6 7" key="1">
    <citation type="journal article" date="2020" name="Biotechnol. Biofuels">
        <title>New insights from the biogas microbiome by comprehensive genome-resolved metagenomics of nearly 1600 species originating from multiple anaerobic digesters.</title>
        <authorList>
            <person name="Campanaro S."/>
            <person name="Treu L."/>
            <person name="Rodriguez-R L.M."/>
            <person name="Kovalovszki A."/>
            <person name="Ziels R.M."/>
            <person name="Maus I."/>
            <person name="Zhu X."/>
            <person name="Kougias P.G."/>
            <person name="Basile A."/>
            <person name="Luo G."/>
            <person name="Schluter A."/>
            <person name="Konstantinidis K.T."/>
            <person name="Angelidaki I."/>
        </authorList>
    </citation>
    <scope>NUCLEOTIDE SEQUENCE [LARGE SCALE GENOMIC DNA]</scope>
    <source>
        <strain evidence="6">AS06rmzACSIP_65</strain>
    </source>
</reference>
<dbReference type="Pfam" id="PF09685">
    <property type="entry name" value="MamF_MmsF"/>
    <property type="match status" value="1"/>
</dbReference>
<evidence type="ECO:0008006" key="8">
    <source>
        <dbReference type="Google" id="ProtNLM"/>
    </source>
</evidence>
<keyword evidence="3 5" id="KW-1133">Transmembrane helix</keyword>
<evidence type="ECO:0000256" key="4">
    <source>
        <dbReference type="ARBA" id="ARBA00023136"/>
    </source>
</evidence>